<evidence type="ECO:0000313" key="1">
    <source>
        <dbReference type="EMBL" id="GBP08418.1"/>
    </source>
</evidence>
<dbReference type="Proteomes" id="UP000299102">
    <property type="component" value="Unassembled WGS sequence"/>
</dbReference>
<organism evidence="1 2">
    <name type="scientific">Eumeta variegata</name>
    <name type="common">Bagworm moth</name>
    <name type="synonym">Eumeta japonica</name>
    <dbReference type="NCBI Taxonomy" id="151549"/>
    <lineage>
        <taxon>Eukaryota</taxon>
        <taxon>Metazoa</taxon>
        <taxon>Ecdysozoa</taxon>
        <taxon>Arthropoda</taxon>
        <taxon>Hexapoda</taxon>
        <taxon>Insecta</taxon>
        <taxon>Pterygota</taxon>
        <taxon>Neoptera</taxon>
        <taxon>Endopterygota</taxon>
        <taxon>Lepidoptera</taxon>
        <taxon>Glossata</taxon>
        <taxon>Ditrysia</taxon>
        <taxon>Tineoidea</taxon>
        <taxon>Psychidae</taxon>
        <taxon>Oiketicinae</taxon>
        <taxon>Eumeta</taxon>
    </lineage>
</organism>
<proteinExistence type="predicted"/>
<reference evidence="1 2" key="1">
    <citation type="journal article" date="2019" name="Commun. Biol.">
        <title>The bagworm genome reveals a unique fibroin gene that provides high tensile strength.</title>
        <authorList>
            <person name="Kono N."/>
            <person name="Nakamura H."/>
            <person name="Ohtoshi R."/>
            <person name="Tomita M."/>
            <person name="Numata K."/>
            <person name="Arakawa K."/>
        </authorList>
    </citation>
    <scope>NUCLEOTIDE SEQUENCE [LARGE SCALE GENOMIC DNA]</scope>
</reference>
<dbReference type="AlphaFoldDB" id="A0A4C1T4P2"/>
<keyword evidence="2" id="KW-1185">Reference proteome</keyword>
<gene>
    <name evidence="1" type="ORF">EVAR_77121_1</name>
</gene>
<comment type="caution">
    <text evidence="1">The sequence shown here is derived from an EMBL/GenBank/DDBJ whole genome shotgun (WGS) entry which is preliminary data.</text>
</comment>
<dbReference type="EMBL" id="BGZK01000031">
    <property type="protein sequence ID" value="GBP08418.1"/>
    <property type="molecule type" value="Genomic_DNA"/>
</dbReference>
<protein>
    <submittedName>
        <fullName evidence="1">Uncharacterized protein</fullName>
    </submittedName>
</protein>
<sequence length="103" mass="11325">MFTLMQDISCTHYLPSVYRLCTCAPTPPSWFAGFAPSRFPDDRRRSRCAPPLVLFALILSRWFRVPSRVAAVVKAVGQVSVSAGRGGIKSNVLGCFLTSPLHL</sequence>
<evidence type="ECO:0000313" key="2">
    <source>
        <dbReference type="Proteomes" id="UP000299102"/>
    </source>
</evidence>
<name>A0A4C1T4P2_EUMVA</name>
<accession>A0A4C1T4P2</accession>